<protein>
    <recommendedName>
        <fullName evidence="2">MINDY deubiquitinase domain-containing protein</fullName>
    </recommendedName>
</protein>
<reference evidence="3 4" key="1">
    <citation type="journal article" date="2012" name="Eukaryot. Cell">
        <title>Draft genome sequence of Wickerhamomyces ciferrii NRRL Y-1031 F-60-10.</title>
        <authorList>
            <person name="Schneider J."/>
            <person name="Andrea H."/>
            <person name="Blom J."/>
            <person name="Jaenicke S."/>
            <person name="Ruckert C."/>
            <person name="Schorsch C."/>
            <person name="Szczepanowski R."/>
            <person name="Farwick M."/>
            <person name="Goesmann A."/>
            <person name="Puhler A."/>
            <person name="Schaffer S."/>
            <person name="Tauch A."/>
            <person name="Kohler T."/>
            <person name="Brinkrolf K."/>
        </authorList>
    </citation>
    <scope>NUCLEOTIDE SEQUENCE [LARGE SCALE GENOMIC DNA]</scope>
    <source>
        <strain evidence="4">ATCC 14091 / BCRC 22168 / CBS 111 / JCM 3599 / NBRC 0793 / NRRL Y-1031 F-60-10</strain>
    </source>
</reference>
<sequence length="352" mass="39586">MSEVVYKTKTIDFNGKRNILIQNENGPCALHSLVNSILLTVDHLSSSEIHDLVALVNSVESVPLDQLLNSLKQIVTANQRLYGISPEDIQSTLSLLPRLHEGLEINPQFDGTFSPGHELNLFRNFNIPLVHGWLVDPNELEYAGVLKYNSYEAAQNVLVEAYEVEQKPVKDNVDLEIIQDSRQIKSFFARSATQLTDYGLNYLKQNLTPGSIAVLFRNNHYATIIKNDNDIFSLVTDIGFSSRKSYIWESLLSINGSNNSFFTGSFSPILEDSTNPFDDQQDHTDLNSQEEQDRALARTIQEEEDNKAAKRLQQVQEKREKKNAAKNNGSLSGGKKSPKIKDGKKKSKCIVM</sequence>
<proteinExistence type="predicted"/>
<name>K0KCJ6_WICCF</name>
<keyword evidence="4" id="KW-1185">Reference proteome</keyword>
<evidence type="ECO:0000313" key="3">
    <source>
        <dbReference type="EMBL" id="CCH42780.1"/>
    </source>
</evidence>
<dbReference type="Pfam" id="PF04424">
    <property type="entry name" value="MINDY_DUB"/>
    <property type="match status" value="1"/>
</dbReference>
<evidence type="ECO:0000313" key="4">
    <source>
        <dbReference type="Proteomes" id="UP000009328"/>
    </source>
</evidence>
<dbReference type="PANTHER" id="PTHR18063:SF6">
    <property type="entry name" value="UBIQUITIN CARBOXYL-TERMINAL HYDROLASE"/>
    <property type="match status" value="1"/>
</dbReference>
<dbReference type="FunCoup" id="K0KCJ6">
    <property type="interactions" value="309"/>
</dbReference>
<comment type="caution">
    <text evidence="3">The sequence shown here is derived from an EMBL/GenBank/DDBJ whole genome shotgun (WGS) entry which is preliminary data.</text>
</comment>
<evidence type="ECO:0000259" key="2">
    <source>
        <dbReference type="Pfam" id="PF04424"/>
    </source>
</evidence>
<dbReference type="GO" id="GO:1990380">
    <property type="term" value="F:K48-linked deubiquitinase activity"/>
    <property type="evidence" value="ECO:0007669"/>
    <property type="project" value="InterPro"/>
</dbReference>
<dbReference type="EMBL" id="CAIF01000051">
    <property type="protein sequence ID" value="CCH42780.1"/>
    <property type="molecule type" value="Genomic_DNA"/>
</dbReference>
<dbReference type="eggNOG" id="KOG2427">
    <property type="taxonomic scope" value="Eukaryota"/>
</dbReference>
<dbReference type="InterPro" id="IPR007518">
    <property type="entry name" value="MINDY"/>
</dbReference>
<dbReference type="AlphaFoldDB" id="K0KCJ6"/>
<organism evidence="3 4">
    <name type="scientific">Wickerhamomyces ciferrii (strain ATCC 14091 / BCRC 22168 / CBS 111 / JCM 3599 / NBRC 0793 / NRRL Y-1031 F-60-10)</name>
    <name type="common">Yeast</name>
    <name type="synonym">Pichia ciferrii</name>
    <dbReference type="NCBI Taxonomy" id="1206466"/>
    <lineage>
        <taxon>Eukaryota</taxon>
        <taxon>Fungi</taxon>
        <taxon>Dikarya</taxon>
        <taxon>Ascomycota</taxon>
        <taxon>Saccharomycotina</taxon>
        <taxon>Saccharomycetes</taxon>
        <taxon>Phaffomycetales</taxon>
        <taxon>Wickerhamomycetaceae</taxon>
        <taxon>Wickerhamomyces</taxon>
    </lineage>
</organism>
<feature type="compositionally biased region" description="Basic and acidic residues" evidence="1">
    <location>
        <begin position="280"/>
        <end position="296"/>
    </location>
</feature>
<dbReference type="InParanoid" id="K0KCJ6"/>
<dbReference type="GO" id="GO:0005829">
    <property type="term" value="C:cytosol"/>
    <property type="evidence" value="ECO:0007669"/>
    <property type="project" value="TreeGrafter"/>
</dbReference>
<dbReference type="GO" id="GO:0071108">
    <property type="term" value="P:protein K48-linked deubiquitination"/>
    <property type="evidence" value="ECO:0007669"/>
    <property type="project" value="TreeGrafter"/>
</dbReference>
<feature type="compositionally biased region" description="Basic residues" evidence="1">
    <location>
        <begin position="336"/>
        <end position="352"/>
    </location>
</feature>
<feature type="region of interest" description="Disordered" evidence="1">
    <location>
        <begin position="272"/>
        <end position="352"/>
    </location>
</feature>
<dbReference type="PANTHER" id="PTHR18063">
    <property type="entry name" value="NF-E2 INDUCIBLE PROTEIN"/>
    <property type="match status" value="1"/>
</dbReference>
<feature type="domain" description="MINDY deubiquitinase" evidence="2">
    <location>
        <begin position="5"/>
        <end position="266"/>
    </location>
</feature>
<dbReference type="InterPro" id="IPR033979">
    <property type="entry name" value="MINDY_domain"/>
</dbReference>
<dbReference type="HOGENOM" id="CLU_022566_0_0_1"/>
<dbReference type="GO" id="GO:0004843">
    <property type="term" value="F:cysteine-type deubiquitinase activity"/>
    <property type="evidence" value="ECO:0007669"/>
    <property type="project" value="InterPro"/>
</dbReference>
<dbReference type="STRING" id="1206466.K0KCJ6"/>
<evidence type="ECO:0000256" key="1">
    <source>
        <dbReference type="SAM" id="MobiDB-lite"/>
    </source>
</evidence>
<gene>
    <name evidence="3" type="ORF">BN7_2324</name>
</gene>
<dbReference type="GO" id="GO:0016807">
    <property type="term" value="F:cysteine-type carboxypeptidase activity"/>
    <property type="evidence" value="ECO:0007669"/>
    <property type="project" value="TreeGrafter"/>
</dbReference>
<dbReference type="GO" id="GO:0071944">
    <property type="term" value="C:cell periphery"/>
    <property type="evidence" value="ECO:0007669"/>
    <property type="project" value="TreeGrafter"/>
</dbReference>
<accession>K0KCJ6</accession>
<dbReference type="Proteomes" id="UP000009328">
    <property type="component" value="Unassembled WGS sequence"/>
</dbReference>